<organism evidence="15 16">
    <name type="scientific">Phaedon cochleariae</name>
    <name type="common">Mustard beetle</name>
    <dbReference type="NCBI Taxonomy" id="80249"/>
    <lineage>
        <taxon>Eukaryota</taxon>
        <taxon>Metazoa</taxon>
        <taxon>Ecdysozoa</taxon>
        <taxon>Arthropoda</taxon>
        <taxon>Hexapoda</taxon>
        <taxon>Insecta</taxon>
        <taxon>Pterygota</taxon>
        <taxon>Neoptera</taxon>
        <taxon>Endopterygota</taxon>
        <taxon>Coleoptera</taxon>
        <taxon>Polyphaga</taxon>
        <taxon>Cucujiformia</taxon>
        <taxon>Chrysomeloidea</taxon>
        <taxon>Chrysomelidae</taxon>
        <taxon>Chrysomelinae</taxon>
        <taxon>Chrysomelini</taxon>
        <taxon>Phaedon</taxon>
    </lineage>
</organism>
<reference evidence="15" key="2">
    <citation type="submission" date="2022-10" db="EMBL/GenBank/DDBJ databases">
        <authorList>
            <consortium name="ENA_rothamsted_submissions"/>
            <consortium name="culmorum"/>
            <person name="King R."/>
        </authorList>
    </citation>
    <scope>NUCLEOTIDE SEQUENCE</scope>
</reference>
<feature type="transmembrane region" description="Helical" evidence="14">
    <location>
        <begin position="317"/>
        <end position="339"/>
    </location>
</feature>
<dbReference type="GO" id="GO:0006488">
    <property type="term" value="P:dolichol-linked oligosaccharide biosynthetic process"/>
    <property type="evidence" value="ECO:0007669"/>
    <property type="project" value="UniProtKB-UniRule"/>
</dbReference>
<protein>
    <recommendedName>
        <fullName evidence="5 14">Dol-P-Glc:Glc(2)Man(9)GlcNAc(2)-PP-Dol alpha-1,2-glucosyltransferase</fullName>
        <ecNumber evidence="4 14">2.4.1.256</ecNumber>
    </recommendedName>
</protein>
<evidence type="ECO:0000313" key="15">
    <source>
        <dbReference type="EMBL" id="CAH1153548.1"/>
    </source>
</evidence>
<feature type="transmembrane region" description="Helical" evidence="14">
    <location>
        <begin position="284"/>
        <end position="305"/>
    </location>
</feature>
<dbReference type="EMBL" id="OU896720">
    <property type="protein sequence ID" value="CAH1153548.1"/>
    <property type="molecule type" value="Genomic_DNA"/>
</dbReference>
<keyword evidence="8 14" id="KW-0812">Transmembrane</keyword>
<evidence type="ECO:0000256" key="6">
    <source>
        <dbReference type="ARBA" id="ARBA00022676"/>
    </source>
</evidence>
<comment type="caution">
    <text evidence="14">Lacks conserved residue(s) required for the propagation of feature annotation.</text>
</comment>
<evidence type="ECO:0000256" key="1">
    <source>
        <dbReference type="ARBA" id="ARBA00004477"/>
    </source>
</evidence>
<evidence type="ECO:0000256" key="11">
    <source>
        <dbReference type="ARBA" id="ARBA00023136"/>
    </source>
</evidence>
<comment type="catalytic activity">
    <reaction evidence="13">
        <text>an alpha-D-Glc-(1-&gt;3)-alpha-D-Glc-(1-&gt;3)-alpha-D-Man-(1-&gt;2)-alpha-D-Man-(1-&gt;2)-alpha-D-Man-(1-&gt;3)-[alpha-D-Man-(1-&gt;2)-alpha-D-Man-(1-&gt;3)-[alpha-D-Man-(1-&gt;2)-alpha-D-Man-(1-&gt;6)]-alpha-D-Man-(1-&gt;6)]-beta-D-Man-(1-&gt;4)-beta-D-GlcNAc-(1-&gt;4)-alpha-D-GlcNAc-diphospho-di-trans,poly-cis-dolichol + a di-trans,poly-cis-dolichyl beta-D-glucosyl phosphate = a alpha-D-Glc-(1-&gt;2)-alpha-D-Glc-(1-&gt;3)-alpha-D-Glc-(1-&gt;3)-alpha-D-Man-(1-&gt;2)-alpha-D-Man-(1-&gt;2)-alpha-D-Man-(1-&gt;3)-[alpha-D-Man-(1-&gt;2)-alpha-D-Man-(1-&gt;3)-[alpha-D-Man-(1-&gt;2)-alpha-D-Man-(1-&gt;6)]-alpha-D-Man-(1-&gt;6)]-beta-D-Man-(1-&gt;4)-beta-D-GlcNAc-(1-&gt;4)-alpha-D-GlcNAc-diphospho-di-trans,poly-cis-dolichol + a di-trans,poly-cis-dolichyl phosphate + H(+)</text>
        <dbReference type="Rhea" id="RHEA:29543"/>
        <dbReference type="Rhea" id="RHEA-COMP:19498"/>
        <dbReference type="Rhea" id="RHEA-COMP:19502"/>
        <dbReference type="Rhea" id="RHEA-COMP:19512"/>
        <dbReference type="Rhea" id="RHEA-COMP:19522"/>
        <dbReference type="ChEBI" id="CHEBI:15378"/>
        <dbReference type="ChEBI" id="CHEBI:57525"/>
        <dbReference type="ChEBI" id="CHEBI:57683"/>
        <dbReference type="ChEBI" id="CHEBI:132522"/>
        <dbReference type="ChEBI" id="CHEBI:132523"/>
        <dbReference type="EC" id="2.4.1.256"/>
    </reaction>
    <physiologicalReaction direction="left-to-right" evidence="13">
        <dbReference type="Rhea" id="RHEA:29544"/>
    </physiologicalReaction>
</comment>
<comment type="pathway">
    <text evidence="2">Protein modification; protein glycosylation.</text>
</comment>
<evidence type="ECO:0000256" key="12">
    <source>
        <dbReference type="ARBA" id="ARBA00044727"/>
    </source>
</evidence>
<feature type="transmembrane region" description="Helical" evidence="14">
    <location>
        <begin position="121"/>
        <end position="140"/>
    </location>
</feature>
<feature type="transmembrane region" description="Helical" evidence="14">
    <location>
        <begin position="88"/>
        <end position="109"/>
    </location>
</feature>
<evidence type="ECO:0000313" key="16">
    <source>
        <dbReference type="Proteomes" id="UP001153737"/>
    </source>
</evidence>
<gene>
    <name evidence="15" type="ORF">PHAECO_LOCUS4221</name>
</gene>
<dbReference type="PANTHER" id="PTHR12989:SF10">
    <property type="entry name" value="DOL-P-GLC:GLC(2)MAN(9)GLCNAC(2)-PP-DOL ALPHA-1,2-GLUCOSYLTRANSFERASE-RELATED"/>
    <property type="match status" value="1"/>
</dbReference>
<reference evidence="15" key="1">
    <citation type="submission" date="2022-01" db="EMBL/GenBank/DDBJ databases">
        <authorList>
            <person name="King R."/>
        </authorList>
    </citation>
    <scope>NUCLEOTIDE SEQUENCE</scope>
</reference>
<dbReference type="PANTHER" id="PTHR12989">
    <property type="entry name" value="ALPHA-1,2-GLUCOSYLTRANSFERASE ALG10"/>
    <property type="match status" value="1"/>
</dbReference>
<dbReference type="PIRSF" id="PIRSF028810">
    <property type="entry name" value="Alpha1_2_glucosyltferase_Alg10"/>
    <property type="match status" value="1"/>
</dbReference>
<keyword evidence="10 14" id="KW-1133">Transmembrane helix</keyword>
<evidence type="ECO:0000256" key="2">
    <source>
        <dbReference type="ARBA" id="ARBA00004922"/>
    </source>
</evidence>
<comment type="similarity">
    <text evidence="3 14">Belongs to the ALG10 glucosyltransferase family.</text>
</comment>
<feature type="transmembrane region" description="Helical" evidence="14">
    <location>
        <begin position="12"/>
        <end position="30"/>
    </location>
</feature>
<feature type="transmembrane region" description="Helical" evidence="14">
    <location>
        <begin position="359"/>
        <end position="377"/>
    </location>
</feature>
<comment type="subcellular location">
    <subcellularLocation>
        <location evidence="1">Endoplasmic reticulum membrane</location>
        <topology evidence="1">Multi-pass membrane protein</topology>
    </subcellularLocation>
</comment>
<keyword evidence="7" id="KW-0808">Transferase</keyword>
<evidence type="ECO:0000256" key="13">
    <source>
        <dbReference type="ARBA" id="ARBA00048064"/>
    </source>
</evidence>
<comment type="function">
    <text evidence="12">Dol-P-Glc:Glc(2)Man(9)GlcNAc(2)-PP-Dol alpha-1,2-glucosyltransferase that operates in the biosynthetic pathway of dolichol-linked oligosaccharides, the glycan precursors employed in protein asparagine (N)-glycosylation. The assembly of dolichol-linked oligosaccharides begins on the cytosolic side of the endoplasmic reticulum membrane and finishes in its lumen. The sequential addition of sugars to dolichol pyrophosphate produces dolichol-linked oligosaccharides containing fourteen sugars, including two GlcNAcs, nine mannoses and three glucoses. Once assembled, the oligosaccharide is transferred from the lipid to nascent proteins by oligosaccharyltransferases. In the lumen of the endoplasmic reticulum, adds the third and last glucose residue from dolichyl phosphate glucose (Dol-P-Glc) onto the lipid-linked oligosaccharide intermediate Glc(2)Man(9)GlcNAc(2)-PP-Dol to produce Glc(3)Man(9)GlcNAc(2)-PP-Dol.</text>
</comment>
<evidence type="ECO:0000256" key="14">
    <source>
        <dbReference type="PIRNR" id="PIRNR028810"/>
    </source>
</evidence>
<feature type="transmembrane region" description="Helical" evidence="14">
    <location>
        <begin position="432"/>
        <end position="451"/>
    </location>
</feature>
<keyword evidence="16" id="KW-1185">Reference proteome</keyword>
<dbReference type="AlphaFoldDB" id="A0A9P0DKA2"/>
<evidence type="ECO:0000256" key="9">
    <source>
        <dbReference type="ARBA" id="ARBA00022824"/>
    </source>
</evidence>
<feature type="transmembrane region" description="Helical" evidence="14">
    <location>
        <begin position="389"/>
        <end position="412"/>
    </location>
</feature>
<dbReference type="GO" id="GO:0005789">
    <property type="term" value="C:endoplasmic reticulum membrane"/>
    <property type="evidence" value="ECO:0007669"/>
    <property type="project" value="UniProtKB-SubCell"/>
</dbReference>
<dbReference type="GO" id="GO:0106073">
    <property type="term" value="F:dolichyl pyrophosphate Glc2Man9GlcNAc2 alpha-1,2-glucosyltransferase activity"/>
    <property type="evidence" value="ECO:0007669"/>
    <property type="project" value="UniProtKB-UniRule"/>
</dbReference>
<dbReference type="EC" id="2.4.1.256" evidence="4 14"/>
<feature type="transmembrane region" description="Helical" evidence="14">
    <location>
        <begin position="146"/>
        <end position="170"/>
    </location>
</feature>
<keyword evidence="6 14" id="KW-0328">Glycosyltransferase</keyword>
<evidence type="ECO:0000256" key="8">
    <source>
        <dbReference type="ARBA" id="ARBA00022692"/>
    </source>
</evidence>
<evidence type="ECO:0000256" key="7">
    <source>
        <dbReference type="ARBA" id="ARBA00022679"/>
    </source>
</evidence>
<dbReference type="InterPro" id="IPR016900">
    <property type="entry name" value="Alg10"/>
</dbReference>
<dbReference type="OrthoDB" id="4769at2759"/>
<dbReference type="Proteomes" id="UP001153737">
    <property type="component" value="Chromosome 14"/>
</dbReference>
<proteinExistence type="inferred from homology"/>
<keyword evidence="11 14" id="KW-0472">Membrane</keyword>
<sequence length="468" mass="54745">MLTSLHGIKTSSVCFIFSLIIFSVISKILFDHVYAVSKSIVDEKFHIPLGMSYCKFNFYEWDPKVTTLPGLYMISSLILGPLKLCSTYWLRFTSLGASLVNMVLFYVLFKKYEKNEWSNILSALTMALIPPVYFFSLVYYTDIVSLTMILVMIVAYEKNCHFLASIFGFASVLCRQNNIIWVGLVGGRYVLTNLHSIIMEKSTRKYVSEGTERIERFTHTQTPWSSVMQLVCQPKMLLDLPLKFWLNTSSYGAVLLSFMIFLIINGSIVVGDKTAHEATIHIPQLFYFSLFSMIFAWPHFVGEVINFTKFARRHKLMLIISLLLGIIIVLKNTIAHPYMLADNRHYSFYVWNRFYGKYAFFRFAMIPVYIFAWYVIIKTLYNKNDATYILLYLPCVIVVLITQKLIDFRYYFVPYILFRLRVKNNTNSVFNLTLEFVTYLLVNAITFNLFFTKTITWHDFPDPQRLIW</sequence>
<name>A0A9P0DKA2_PHACE</name>
<dbReference type="Pfam" id="PF04922">
    <property type="entry name" value="DIE2_ALG10"/>
    <property type="match status" value="1"/>
</dbReference>
<evidence type="ECO:0000256" key="5">
    <source>
        <dbReference type="ARBA" id="ARBA00018512"/>
    </source>
</evidence>
<accession>A0A9P0DKA2</accession>
<evidence type="ECO:0000256" key="4">
    <source>
        <dbReference type="ARBA" id="ARBA00011967"/>
    </source>
</evidence>
<evidence type="ECO:0000256" key="10">
    <source>
        <dbReference type="ARBA" id="ARBA00022989"/>
    </source>
</evidence>
<keyword evidence="9" id="KW-0256">Endoplasmic reticulum</keyword>
<feature type="transmembrane region" description="Helical" evidence="14">
    <location>
        <begin position="244"/>
        <end position="264"/>
    </location>
</feature>
<evidence type="ECO:0000256" key="3">
    <source>
        <dbReference type="ARBA" id="ARBA00010600"/>
    </source>
</evidence>